<dbReference type="PANTHER" id="PTHR46062:SF1">
    <property type="entry name" value="LP12374P"/>
    <property type="match status" value="1"/>
</dbReference>
<evidence type="ECO:0000256" key="12">
    <source>
        <dbReference type="SAM" id="MobiDB-lite"/>
    </source>
</evidence>
<dbReference type="GO" id="GO:0005789">
    <property type="term" value="C:endoplasmic reticulum membrane"/>
    <property type="evidence" value="ECO:0007669"/>
    <property type="project" value="UniProtKB-SubCell"/>
</dbReference>
<dbReference type="SMART" id="SM00353">
    <property type="entry name" value="HLH"/>
    <property type="match status" value="1"/>
</dbReference>
<dbReference type="AlphaFoldDB" id="A0A0D8XWD5"/>
<accession>A0A0D8XWD5</accession>
<evidence type="ECO:0000256" key="5">
    <source>
        <dbReference type="ARBA" id="ARBA00022989"/>
    </source>
</evidence>
<evidence type="ECO:0000256" key="6">
    <source>
        <dbReference type="ARBA" id="ARBA00023015"/>
    </source>
</evidence>
<dbReference type="GO" id="GO:0046983">
    <property type="term" value="F:protein dimerization activity"/>
    <property type="evidence" value="ECO:0007669"/>
    <property type="project" value="InterPro"/>
</dbReference>
<feature type="compositionally biased region" description="Basic and acidic residues" evidence="12">
    <location>
        <begin position="164"/>
        <end position="173"/>
    </location>
</feature>
<dbReference type="InterPro" id="IPR018247">
    <property type="entry name" value="EF_Hand_1_Ca_BS"/>
</dbReference>
<evidence type="ECO:0000313" key="15">
    <source>
        <dbReference type="Proteomes" id="UP000053766"/>
    </source>
</evidence>
<organism evidence="14 15">
    <name type="scientific">Dictyocaulus viviparus</name>
    <name type="common">Bovine lungworm</name>
    <dbReference type="NCBI Taxonomy" id="29172"/>
    <lineage>
        <taxon>Eukaryota</taxon>
        <taxon>Metazoa</taxon>
        <taxon>Ecdysozoa</taxon>
        <taxon>Nematoda</taxon>
        <taxon>Chromadorea</taxon>
        <taxon>Rhabditida</taxon>
        <taxon>Rhabditina</taxon>
        <taxon>Rhabditomorpha</taxon>
        <taxon>Strongyloidea</taxon>
        <taxon>Metastrongylidae</taxon>
        <taxon>Dictyocaulus</taxon>
    </lineage>
</organism>
<evidence type="ECO:0000256" key="2">
    <source>
        <dbReference type="ARBA" id="ARBA00004477"/>
    </source>
</evidence>
<gene>
    <name evidence="14" type="ORF">DICVIV_05781</name>
</gene>
<dbReference type="OrthoDB" id="2133190at2759"/>
<sequence>MSQKLAAPLIRAIPSVTSPPSMYVDAKPAFLQTKPENNVYIVSPDNQSHSSCVGTMATTTKTTPTNIKAEEPSTSIQMRRNHSVESIADQFSSKSNSSSGSTTKEELLRLLVNMSPSQVERLKDERMSSSRSRPIMVTTRTQKNEAWPQDEDTDDEEDEINFGEPRRKGPRTERRTAHNLIEKKYRCSINDRIQHLKTILAGEDAKLSKSATLRKAIDHIEKLEKENRELKFEVHRLTTTLYSHNIEVLPPPTTITASPELSPSASSTSMHSNVTSTSPTTTPTLASKGNLKRPRTKMEQGRITIFAIMFAMLMWNPLNLLATGSAITVGHGDYENIAPAGGRVLFEGRDNFSNYLKIDQWWRTKVIRPCFIWSINILIVICVLKRLLVYGEPVQDFKSLAWLVFLSTRNRAREEAKHGNIREAQRQYIQCLQILERPLPSAGIEQVLSVVWQIIRHTLNSLWIGRWFSRRRRDAGKPVTVVCKSLAHTAMIYHKIHQLHLLGVDESSEGISGLYLALSAVNLAESAGASTNGLPRNVLADIYIAAAIREFLSDASTLQAILGGKKSSFDPVISDCDDGALSRLLVMLKLRLLTLLANEMIDENRSRRIDVADVSRLLINICTAAKPKNGDNWGTLIVVY</sequence>
<dbReference type="SUPFAM" id="SSF47459">
    <property type="entry name" value="HLH, helix-loop-helix DNA-binding domain"/>
    <property type="match status" value="1"/>
</dbReference>
<dbReference type="PANTHER" id="PTHR46062">
    <property type="entry name" value="STEROL REGULATORY ELEMENT-BINDING PROTEIN"/>
    <property type="match status" value="1"/>
</dbReference>
<keyword evidence="3" id="KW-0812">Transmembrane</keyword>
<keyword evidence="9" id="KW-0804">Transcription</keyword>
<reference evidence="14 15" key="1">
    <citation type="submission" date="2013-11" db="EMBL/GenBank/DDBJ databases">
        <title>Draft genome of the bovine lungworm Dictyocaulus viviparus.</title>
        <authorList>
            <person name="Mitreva M."/>
        </authorList>
    </citation>
    <scope>NUCLEOTIDE SEQUENCE [LARGE SCALE GENOMIC DNA]</scope>
    <source>
        <strain evidence="14 15">HannoverDv2000</strain>
    </source>
</reference>
<keyword evidence="8" id="KW-0472">Membrane</keyword>
<dbReference type="GO" id="GO:0005634">
    <property type="term" value="C:nucleus"/>
    <property type="evidence" value="ECO:0007669"/>
    <property type="project" value="UniProtKB-SubCell"/>
</dbReference>
<evidence type="ECO:0000256" key="8">
    <source>
        <dbReference type="ARBA" id="ARBA00023136"/>
    </source>
</evidence>
<dbReference type="EMBL" id="KN716279">
    <property type="protein sequence ID" value="KJH48127.1"/>
    <property type="molecule type" value="Genomic_DNA"/>
</dbReference>
<dbReference type="STRING" id="29172.A0A0D8XWD5"/>
<protein>
    <submittedName>
        <fullName evidence="14">Helix-loop-helix DNA-binding domain protein</fullName>
    </submittedName>
</protein>
<feature type="compositionally biased region" description="Acidic residues" evidence="12">
    <location>
        <begin position="148"/>
        <end position="161"/>
    </location>
</feature>
<feature type="region of interest" description="Disordered" evidence="12">
    <location>
        <begin position="257"/>
        <end position="293"/>
    </location>
</feature>
<evidence type="ECO:0000256" key="10">
    <source>
        <dbReference type="ARBA" id="ARBA00023242"/>
    </source>
</evidence>
<evidence type="ECO:0000256" key="7">
    <source>
        <dbReference type="ARBA" id="ARBA00023125"/>
    </source>
</evidence>
<evidence type="ECO:0000313" key="14">
    <source>
        <dbReference type="EMBL" id="KJH48127.1"/>
    </source>
</evidence>
<evidence type="ECO:0000256" key="1">
    <source>
        <dbReference type="ARBA" id="ARBA00004123"/>
    </source>
</evidence>
<evidence type="ECO:0000256" key="11">
    <source>
        <dbReference type="SAM" id="Coils"/>
    </source>
</evidence>
<dbReference type="Proteomes" id="UP000053766">
    <property type="component" value="Unassembled WGS sequence"/>
</dbReference>
<reference evidence="15" key="2">
    <citation type="journal article" date="2016" name="Sci. Rep.">
        <title>Dictyocaulus viviparus genome, variome and transcriptome elucidate lungworm biology and support future intervention.</title>
        <authorList>
            <person name="McNulty S.N."/>
            <person name="Strube C."/>
            <person name="Rosa B.A."/>
            <person name="Martin J.C."/>
            <person name="Tyagi R."/>
            <person name="Choi Y.J."/>
            <person name="Wang Q."/>
            <person name="Hallsworth Pepin K."/>
            <person name="Zhang X."/>
            <person name="Ozersky P."/>
            <person name="Wilson R.K."/>
            <person name="Sternberg P.W."/>
            <person name="Gasser R.B."/>
            <person name="Mitreva M."/>
        </authorList>
    </citation>
    <scope>NUCLEOTIDE SEQUENCE [LARGE SCALE GENOMIC DNA]</scope>
    <source>
        <strain evidence="15">HannoverDv2000</strain>
    </source>
</reference>
<dbReference type="Gene3D" id="4.10.280.10">
    <property type="entry name" value="Helix-loop-helix DNA-binding domain"/>
    <property type="match status" value="1"/>
</dbReference>
<comment type="subcellular location">
    <subcellularLocation>
        <location evidence="2">Endoplasmic reticulum membrane</location>
        <topology evidence="2">Multi-pass membrane protein</topology>
    </subcellularLocation>
    <subcellularLocation>
        <location evidence="1">Nucleus</location>
    </subcellularLocation>
</comment>
<keyword evidence="15" id="KW-1185">Reference proteome</keyword>
<dbReference type="PROSITE" id="PS50888">
    <property type="entry name" value="BHLH"/>
    <property type="match status" value="1"/>
</dbReference>
<proteinExistence type="predicted"/>
<dbReference type="GO" id="GO:0000978">
    <property type="term" value="F:RNA polymerase II cis-regulatory region sequence-specific DNA binding"/>
    <property type="evidence" value="ECO:0007669"/>
    <property type="project" value="TreeGrafter"/>
</dbReference>
<dbReference type="CDD" id="cd11394">
    <property type="entry name" value="bHLHzip_SREBP"/>
    <property type="match status" value="1"/>
</dbReference>
<keyword evidence="6" id="KW-0805">Transcription regulation</keyword>
<keyword evidence="11" id="KW-0175">Coiled coil</keyword>
<evidence type="ECO:0000256" key="4">
    <source>
        <dbReference type="ARBA" id="ARBA00022824"/>
    </source>
</evidence>
<evidence type="ECO:0000259" key="13">
    <source>
        <dbReference type="PROSITE" id="PS50888"/>
    </source>
</evidence>
<keyword evidence="4" id="KW-0256">Endoplasmic reticulum</keyword>
<feature type="coiled-coil region" evidence="11">
    <location>
        <begin position="213"/>
        <end position="240"/>
    </location>
</feature>
<feature type="compositionally biased region" description="Low complexity" evidence="12">
    <location>
        <begin position="257"/>
        <end position="284"/>
    </location>
</feature>
<keyword evidence="5" id="KW-1133">Transmembrane helix</keyword>
<dbReference type="InterPro" id="IPR036638">
    <property type="entry name" value="HLH_DNA-bd_sf"/>
</dbReference>
<keyword evidence="7 14" id="KW-0238">DNA-binding</keyword>
<keyword evidence="10" id="KW-0539">Nucleus</keyword>
<dbReference type="GO" id="GO:0000981">
    <property type="term" value="F:DNA-binding transcription factor activity, RNA polymerase II-specific"/>
    <property type="evidence" value="ECO:0007669"/>
    <property type="project" value="TreeGrafter"/>
</dbReference>
<dbReference type="PROSITE" id="PS00018">
    <property type="entry name" value="EF_HAND_1"/>
    <property type="match status" value="1"/>
</dbReference>
<evidence type="ECO:0000256" key="9">
    <source>
        <dbReference type="ARBA" id="ARBA00023163"/>
    </source>
</evidence>
<evidence type="ECO:0000256" key="3">
    <source>
        <dbReference type="ARBA" id="ARBA00022692"/>
    </source>
</evidence>
<feature type="region of interest" description="Disordered" evidence="12">
    <location>
        <begin position="140"/>
        <end position="173"/>
    </location>
</feature>
<feature type="domain" description="BHLH" evidence="13">
    <location>
        <begin position="173"/>
        <end position="223"/>
    </location>
</feature>
<dbReference type="InterPro" id="IPR011598">
    <property type="entry name" value="bHLH_dom"/>
</dbReference>
<dbReference type="Pfam" id="PF00010">
    <property type="entry name" value="HLH"/>
    <property type="match status" value="1"/>
</dbReference>
<name>A0A0D8XWD5_DICVI</name>